<evidence type="ECO:0000313" key="2">
    <source>
        <dbReference type="Proteomes" id="UP000233556"/>
    </source>
</evidence>
<evidence type="ECO:0008006" key="3">
    <source>
        <dbReference type="Google" id="ProtNLM"/>
    </source>
</evidence>
<protein>
    <recommendedName>
        <fullName evidence="3">Rna-directed dna polymerase from mobile element jockey-like</fullName>
    </recommendedName>
</protein>
<reference evidence="2" key="2">
    <citation type="submission" date="2017-12" db="EMBL/GenBank/DDBJ databases">
        <title>Genome sequence of the Bar-tailed Godwit (Limosa lapponica baueri).</title>
        <authorList>
            <person name="Lima N.C.B."/>
            <person name="Parody-Merino A.M."/>
            <person name="Battley P.F."/>
            <person name="Fidler A.E."/>
            <person name="Prosdocimi F."/>
        </authorList>
    </citation>
    <scope>NUCLEOTIDE SEQUENCE [LARGE SCALE GENOMIC DNA]</scope>
</reference>
<proteinExistence type="predicted"/>
<name>A0A2I0UH68_LIMLA</name>
<dbReference type="AlphaFoldDB" id="A0A2I0UH68"/>
<keyword evidence="2" id="KW-1185">Reference proteome</keyword>
<organism evidence="1 2">
    <name type="scientific">Limosa lapponica baueri</name>
    <dbReference type="NCBI Taxonomy" id="1758121"/>
    <lineage>
        <taxon>Eukaryota</taxon>
        <taxon>Metazoa</taxon>
        <taxon>Chordata</taxon>
        <taxon>Craniata</taxon>
        <taxon>Vertebrata</taxon>
        <taxon>Euteleostomi</taxon>
        <taxon>Archelosauria</taxon>
        <taxon>Archosauria</taxon>
        <taxon>Dinosauria</taxon>
        <taxon>Saurischia</taxon>
        <taxon>Theropoda</taxon>
        <taxon>Coelurosauria</taxon>
        <taxon>Aves</taxon>
        <taxon>Neognathae</taxon>
        <taxon>Neoaves</taxon>
        <taxon>Charadriiformes</taxon>
        <taxon>Scolopacidae</taxon>
        <taxon>Limosa</taxon>
    </lineage>
</organism>
<dbReference type="EMBL" id="KZ505762">
    <property type="protein sequence ID" value="PKU45399.1"/>
    <property type="molecule type" value="Genomic_DNA"/>
</dbReference>
<sequence length="211" mass="24200">MDLLERVQKWVMKMIRGLEHLSYKDRLRELGLFILEKRRLREDLIETFQYLKEAYRKDGECLINSSAWLTYFFKQITKSQNCMTGIYRIAVKTLSDSDTQCNCRHMPFFGNLQVGVSQSDLCHTLVLSVLSETWRFDFSYLKPRDSQALSLCDYAIAKQPQDAGIASSKGCGDGHSQSWHAGDEEVHCQELWSAGAGWVLKIPPGTMPDFS</sequence>
<gene>
    <name evidence="1" type="ORF">llap_4284</name>
</gene>
<reference evidence="2" key="1">
    <citation type="submission" date="2017-11" db="EMBL/GenBank/DDBJ databases">
        <authorList>
            <person name="Lima N.C."/>
            <person name="Parody-Merino A.M."/>
            <person name="Battley P.F."/>
            <person name="Fidler A.E."/>
            <person name="Prosdocimi F."/>
        </authorList>
    </citation>
    <scope>NUCLEOTIDE SEQUENCE [LARGE SCALE GENOMIC DNA]</scope>
</reference>
<dbReference type="OrthoDB" id="187617at2759"/>
<dbReference type="Proteomes" id="UP000233556">
    <property type="component" value="Unassembled WGS sequence"/>
</dbReference>
<accession>A0A2I0UH68</accession>
<evidence type="ECO:0000313" key="1">
    <source>
        <dbReference type="EMBL" id="PKU45399.1"/>
    </source>
</evidence>